<accession>A0A3P3F130</accession>
<comment type="cofactor">
    <cofactor evidence="5">
        <name>[2Fe-2S] cluster</name>
        <dbReference type="ChEBI" id="CHEBI:190135"/>
    </cofactor>
</comment>
<keyword evidence="3" id="KW-0408">Iron</keyword>
<evidence type="ECO:0000256" key="4">
    <source>
        <dbReference type="ARBA" id="ARBA00023014"/>
    </source>
</evidence>
<dbReference type="Gene3D" id="2.102.10.10">
    <property type="entry name" value="Rieske [2Fe-2S] iron-sulphur domain"/>
    <property type="match status" value="1"/>
</dbReference>
<comment type="similarity">
    <text evidence="6">Belongs to the bacterial ring-hydroxylating dioxygenase ferredoxin component family.</text>
</comment>
<dbReference type="AlphaFoldDB" id="A0A3P3F130"/>
<sequence length="114" mass="12282">MTAEVSTAGKQWIQAIRADSLPIDDATRIEHKGACIAIFNLGGKFYATAGVCTHAHAFLSEGYIDGQTIECPLHQGLFHIPTGTPLSPPVTERLKTYETKVSDGYVHILVEGGE</sequence>
<organism evidence="8 9">
    <name type="scientific">Mesorhizobium tamadayense</name>
    <dbReference type="NCBI Taxonomy" id="425306"/>
    <lineage>
        <taxon>Bacteria</taxon>
        <taxon>Pseudomonadati</taxon>
        <taxon>Pseudomonadota</taxon>
        <taxon>Alphaproteobacteria</taxon>
        <taxon>Hyphomicrobiales</taxon>
        <taxon>Phyllobacteriaceae</taxon>
        <taxon>Mesorhizobium</taxon>
    </lineage>
</organism>
<evidence type="ECO:0000313" key="8">
    <source>
        <dbReference type="EMBL" id="RRH91822.1"/>
    </source>
</evidence>
<dbReference type="PANTHER" id="PTHR21496">
    <property type="entry name" value="FERREDOXIN-RELATED"/>
    <property type="match status" value="1"/>
</dbReference>
<evidence type="ECO:0000256" key="6">
    <source>
        <dbReference type="ARBA" id="ARBA00038001"/>
    </source>
</evidence>
<comment type="caution">
    <text evidence="8">The sequence shown here is derived from an EMBL/GenBank/DDBJ whole genome shotgun (WGS) entry which is preliminary data.</text>
</comment>
<evidence type="ECO:0000256" key="5">
    <source>
        <dbReference type="ARBA" id="ARBA00034078"/>
    </source>
</evidence>
<dbReference type="PANTHER" id="PTHR21496:SF0">
    <property type="entry name" value="RIESKE DOMAIN-CONTAINING PROTEIN"/>
    <property type="match status" value="1"/>
</dbReference>
<keyword evidence="4" id="KW-0411">Iron-sulfur</keyword>
<dbReference type="PROSITE" id="PS51296">
    <property type="entry name" value="RIESKE"/>
    <property type="match status" value="1"/>
</dbReference>
<proteinExistence type="inferred from homology"/>
<reference evidence="8 9" key="1">
    <citation type="submission" date="2018-11" db="EMBL/GenBank/DDBJ databases">
        <title>the genome of Mesorhizobium tamadayense DSM 28320.</title>
        <authorList>
            <person name="Gao J."/>
        </authorList>
    </citation>
    <scope>NUCLEOTIDE SEQUENCE [LARGE SCALE GENOMIC DNA]</scope>
    <source>
        <strain evidence="8 9">DSM 28320</strain>
    </source>
</reference>
<dbReference type="RefSeq" id="WP_125006030.1">
    <property type="nucleotide sequence ID" value="NZ_RQXT01000062.1"/>
</dbReference>
<dbReference type="EMBL" id="RQXT01000062">
    <property type="protein sequence ID" value="RRH91822.1"/>
    <property type="molecule type" value="Genomic_DNA"/>
</dbReference>
<dbReference type="GO" id="GO:0046872">
    <property type="term" value="F:metal ion binding"/>
    <property type="evidence" value="ECO:0007669"/>
    <property type="project" value="UniProtKB-KW"/>
</dbReference>
<dbReference type="GO" id="GO:0051537">
    <property type="term" value="F:2 iron, 2 sulfur cluster binding"/>
    <property type="evidence" value="ECO:0007669"/>
    <property type="project" value="UniProtKB-KW"/>
</dbReference>
<evidence type="ECO:0000256" key="1">
    <source>
        <dbReference type="ARBA" id="ARBA00022714"/>
    </source>
</evidence>
<dbReference type="OrthoDB" id="9800167at2"/>
<feature type="domain" description="Rieske" evidence="7">
    <location>
        <begin position="13"/>
        <end position="108"/>
    </location>
</feature>
<keyword evidence="1" id="KW-0001">2Fe-2S</keyword>
<keyword evidence="2" id="KW-0479">Metal-binding</keyword>
<dbReference type="InterPro" id="IPR017941">
    <property type="entry name" value="Rieske_2Fe-2S"/>
</dbReference>
<dbReference type="InterPro" id="IPR036922">
    <property type="entry name" value="Rieske_2Fe-2S_sf"/>
</dbReference>
<dbReference type="SUPFAM" id="SSF50022">
    <property type="entry name" value="ISP domain"/>
    <property type="match status" value="1"/>
</dbReference>
<keyword evidence="9" id="KW-1185">Reference proteome</keyword>
<dbReference type="CDD" id="cd03528">
    <property type="entry name" value="Rieske_RO_ferredoxin"/>
    <property type="match status" value="1"/>
</dbReference>
<evidence type="ECO:0000259" key="7">
    <source>
        <dbReference type="PROSITE" id="PS51296"/>
    </source>
</evidence>
<evidence type="ECO:0000256" key="2">
    <source>
        <dbReference type="ARBA" id="ARBA00022723"/>
    </source>
</evidence>
<evidence type="ECO:0000256" key="3">
    <source>
        <dbReference type="ARBA" id="ARBA00023004"/>
    </source>
</evidence>
<dbReference type="Proteomes" id="UP000273786">
    <property type="component" value="Unassembled WGS sequence"/>
</dbReference>
<protein>
    <submittedName>
        <fullName evidence="8">Non-heme iron oxygenase ferredoxin subunit</fullName>
    </submittedName>
</protein>
<dbReference type="Pfam" id="PF00355">
    <property type="entry name" value="Rieske"/>
    <property type="match status" value="1"/>
</dbReference>
<name>A0A3P3F130_9HYPH</name>
<evidence type="ECO:0000313" key="9">
    <source>
        <dbReference type="Proteomes" id="UP000273786"/>
    </source>
</evidence>
<gene>
    <name evidence="8" type="ORF">EH240_31885</name>
</gene>